<feature type="region of interest" description="Disordered" evidence="3">
    <location>
        <begin position="319"/>
        <end position="344"/>
    </location>
</feature>
<dbReference type="SUPFAM" id="SSF46689">
    <property type="entry name" value="Homeodomain-like"/>
    <property type="match status" value="1"/>
</dbReference>
<dbReference type="Pfam" id="PF00249">
    <property type="entry name" value="Myb_DNA-binding"/>
    <property type="match status" value="1"/>
</dbReference>
<organism evidence="6 7">
    <name type="scientific">Rhododendron griersonianum</name>
    <dbReference type="NCBI Taxonomy" id="479676"/>
    <lineage>
        <taxon>Eukaryota</taxon>
        <taxon>Viridiplantae</taxon>
        <taxon>Streptophyta</taxon>
        <taxon>Embryophyta</taxon>
        <taxon>Tracheophyta</taxon>
        <taxon>Spermatophyta</taxon>
        <taxon>Magnoliopsida</taxon>
        <taxon>eudicotyledons</taxon>
        <taxon>Gunneridae</taxon>
        <taxon>Pentapetalae</taxon>
        <taxon>asterids</taxon>
        <taxon>Ericales</taxon>
        <taxon>Ericaceae</taxon>
        <taxon>Ericoideae</taxon>
        <taxon>Rhodoreae</taxon>
        <taxon>Rhododendron</taxon>
    </lineage>
</organism>
<sequence>MDADVARWVLEYLLRQPLDDRTLNNLLRVLPIPEDNAGLKKSMLLRRIESEIIKKGSISEKLLGFLERIEELDNQEGIETCDSMKHAYCSVAVDCTVRFLDEREEFFDAVKRIWRGRVWKMERSERAVGLVCDELRGWRDDIEAAVWDPSVCENVRVKSRGNGVLEAVRVYVDEAWKSAGPSFLEAVAGTVSEDTMREVLGQGGIGDRVGGDSTRDSIVSEKDKESRRGGVLPRQKHVAMKRSRGATIGTSRGVKITDTEELDLRKLSNYYKCLSSPEINKVQEALRTSVSELQAVVKDPLPEALRLAENVMSCMGGQNMNQESSVRGQNGKNVDAANPSVGTSPEAALANEANCDNQRSGHQNDVPKPSLMARNGTARTFEWDDSVDSLPEGSADHASRLHLSTPKRRLVSPLKKYESPKISRRRKVKKWSILEEDTLRTGVQKLGMGNWKVILNAYREIFEERTEVDLKDKWRNMTRY</sequence>
<feature type="compositionally biased region" description="Polar residues" evidence="3">
    <location>
        <begin position="354"/>
        <end position="363"/>
    </location>
</feature>
<dbReference type="GO" id="GO:0005634">
    <property type="term" value="C:nucleus"/>
    <property type="evidence" value="ECO:0007669"/>
    <property type="project" value="UniProtKB-SubCell"/>
</dbReference>
<dbReference type="Gene3D" id="1.10.246.220">
    <property type="match status" value="1"/>
</dbReference>
<evidence type="ECO:0000256" key="2">
    <source>
        <dbReference type="ARBA" id="ARBA00023242"/>
    </source>
</evidence>
<dbReference type="InterPro" id="IPR001005">
    <property type="entry name" value="SANT/Myb"/>
</dbReference>
<evidence type="ECO:0000313" key="6">
    <source>
        <dbReference type="EMBL" id="KAG5567090.1"/>
    </source>
</evidence>
<proteinExistence type="predicted"/>
<comment type="caution">
    <text evidence="6">The sequence shown here is derived from an EMBL/GenBank/DDBJ whole genome shotgun (WGS) entry which is preliminary data.</text>
</comment>
<dbReference type="PANTHER" id="PTHR46993:SF6">
    <property type="entry name" value="MYB TRANSCRIPTION FACTOR"/>
    <property type="match status" value="1"/>
</dbReference>
<dbReference type="EMBL" id="JACTNZ010000001">
    <property type="protein sequence ID" value="KAG5567090.1"/>
    <property type="molecule type" value="Genomic_DNA"/>
</dbReference>
<dbReference type="InterPro" id="IPR017930">
    <property type="entry name" value="Myb_dom"/>
</dbReference>
<dbReference type="InterPro" id="IPR009057">
    <property type="entry name" value="Homeodomain-like_sf"/>
</dbReference>
<comment type="subcellular location">
    <subcellularLocation>
        <location evidence="1">Nucleus</location>
    </subcellularLocation>
</comment>
<evidence type="ECO:0000256" key="3">
    <source>
        <dbReference type="SAM" id="MobiDB-lite"/>
    </source>
</evidence>
<feature type="compositionally biased region" description="Polar residues" evidence="3">
    <location>
        <begin position="319"/>
        <end position="332"/>
    </location>
</feature>
<name>A0AAV6LQP9_9ERIC</name>
<accession>A0AAV6LQP9</accession>
<feature type="domain" description="HTH myb-type" evidence="5">
    <location>
        <begin position="423"/>
        <end position="480"/>
    </location>
</feature>
<evidence type="ECO:0000313" key="7">
    <source>
        <dbReference type="Proteomes" id="UP000823749"/>
    </source>
</evidence>
<evidence type="ECO:0000256" key="1">
    <source>
        <dbReference type="ARBA" id="ARBA00004123"/>
    </source>
</evidence>
<protein>
    <submittedName>
        <fullName evidence="6">Uncharacterized protein</fullName>
    </submittedName>
</protein>
<evidence type="ECO:0000259" key="5">
    <source>
        <dbReference type="PROSITE" id="PS51294"/>
    </source>
</evidence>
<feature type="compositionally biased region" description="Basic and acidic residues" evidence="3">
    <location>
        <begin position="209"/>
        <end position="228"/>
    </location>
</feature>
<dbReference type="Proteomes" id="UP000823749">
    <property type="component" value="Chromosome 1"/>
</dbReference>
<dbReference type="PANTHER" id="PTHR46993">
    <property type="entry name" value="MYB TRANSCRIPTION FACTOR"/>
    <property type="match status" value="1"/>
</dbReference>
<dbReference type="AlphaFoldDB" id="A0AAV6LQP9"/>
<dbReference type="PROSITE" id="PS50090">
    <property type="entry name" value="MYB_LIKE"/>
    <property type="match status" value="1"/>
</dbReference>
<keyword evidence="2" id="KW-0539">Nucleus</keyword>
<dbReference type="SMART" id="SM00717">
    <property type="entry name" value="SANT"/>
    <property type="match status" value="1"/>
</dbReference>
<gene>
    <name evidence="6" type="ORF">RHGRI_002604</name>
</gene>
<dbReference type="PROSITE" id="PS51294">
    <property type="entry name" value="HTH_MYB"/>
    <property type="match status" value="1"/>
</dbReference>
<keyword evidence="7" id="KW-1185">Reference proteome</keyword>
<reference evidence="6" key="1">
    <citation type="submission" date="2020-08" db="EMBL/GenBank/DDBJ databases">
        <title>Plant Genome Project.</title>
        <authorList>
            <person name="Zhang R.-G."/>
        </authorList>
    </citation>
    <scope>NUCLEOTIDE SEQUENCE</scope>
    <source>
        <strain evidence="6">WSP0</strain>
        <tissue evidence="6">Leaf</tissue>
    </source>
</reference>
<evidence type="ECO:0000259" key="4">
    <source>
        <dbReference type="PROSITE" id="PS50090"/>
    </source>
</evidence>
<dbReference type="CDD" id="cd11660">
    <property type="entry name" value="SANT_TRF"/>
    <property type="match status" value="1"/>
</dbReference>
<feature type="region of interest" description="Disordered" evidence="3">
    <location>
        <begin position="353"/>
        <end position="372"/>
    </location>
</feature>
<feature type="domain" description="Myb-like" evidence="4">
    <location>
        <begin position="423"/>
        <end position="478"/>
    </location>
</feature>
<feature type="region of interest" description="Disordered" evidence="3">
    <location>
        <begin position="202"/>
        <end position="233"/>
    </location>
</feature>